<dbReference type="GO" id="GO:0004764">
    <property type="term" value="F:shikimate 3-dehydrogenase (NADP+) activity"/>
    <property type="evidence" value="ECO:0007669"/>
    <property type="project" value="UniProtKB-EC"/>
</dbReference>
<feature type="binding site" evidence="8">
    <location>
        <position position="61"/>
    </location>
    <ligand>
        <name>shikimate</name>
        <dbReference type="ChEBI" id="CHEBI:36208"/>
    </ligand>
</feature>
<dbReference type="RefSeq" id="WP_210808541.1">
    <property type="nucleotide sequence ID" value="NZ_JAGQDG010000003.1"/>
</dbReference>
<comment type="similarity">
    <text evidence="8">Belongs to the shikimate dehydrogenase family.</text>
</comment>
<dbReference type="NCBIfam" id="NF001310">
    <property type="entry name" value="PRK00258.1-2"/>
    <property type="match status" value="1"/>
</dbReference>
<comment type="catalytic activity">
    <reaction evidence="7 8">
        <text>shikimate + NADP(+) = 3-dehydroshikimate + NADPH + H(+)</text>
        <dbReference type="Rhea" id="RHEA:17737"/>
        <dbReference type="ChEBI" id="CHEBI:15378"/>
        <dbReference type="ChEBI" id="CHEBI:16630"/>
        <dbReference type="ChEBI" id="CHEBI:36208"/>
        <dbReference type="ChEBI" id="CHEBI:57783"/>
        <dbReference type="ChEBI" id="CHEBI:58349"/>
        <dbReference type="EC" id="1.1.1.25"/>
    </reaction>
</comment>
<protein>
    <recommendedName>
        <fullName evidence="2 8">Shikimate dehydrogenase (NADP(+))</fullName>
        <shortName evidence="8">SDH</shortName>
        <ecNumber evidence="2 8">1.1.1.25</ecNumber>
    </recommendedName>
</protein>
<dbReference type="SUPFAM" id="SSF51735">
    <property type="entry name" value="NAD(P)-binding Rossmann-fold domains"/>
    <property type="match status" value="1"/>
</dbReference>
<evidence type="ECO:0000256" key="3">
    <source>
        <dbReference type="ARBA" id="ARBA00022605"/>
    </source>
</evidence>
<keyword evidence="3 8" id="KW-0028">Amino-acid biosynthesis</keyword>
<evidence type="ECO:0000313" key="12">
    <source>
        <dbReference type="EMBL" id="MBQ0935520.1"/>
    </source>
</evidence>
<sequence length="281" mass="29551">MDRYAVLGNPVAHSRSPWIHAAFARATQQTLSYERVLAPLDDFVGTVRRFAAEGGAGCNITVPFKFEAFALCPRQSERAQLAQAANTLRFDAEGWWADNTDGVGLVRDIEVHGQRPLAGARVLLIGAGGAAAGVLGPLIAARPAALRVVNRSPDKAQALIHSHQAWGEEHGVSLSQGGLSDVEDAYDVVINGSASSLSGGAIPVPDRVLAPGSLAVDMMYGPAAQPFLDWARAQGALARDGLGMLVEQAAEAFWVWRGVRPETAPILADLRAAVSAPAPQP</sequence>
<evidence type="ECO:0000256" key="8">
    <source>
        <dbReference type="HAMAP-Rule" id="MF_00222"/>
    </source>
</evidence>
<dbReference type="InterPro" id="IPR011342">
    <property type="entry name" value="Shikimate_DH"/>
</dbReference>
<feature type="binding site" evidence="8">
    <location>
        <position position="220"/>
    </location>
    <ligand>
        <name>shikimate</name>
        <dbReference type="ChEBI" id="CHEBI:36208"/>
    </ligand>
</feature>
<evidence type="ECO:0000256" key="5">
    <source>
        <dbReference type="ARBA" id="ARBA00023002"/>
    </source>
</evidence>
<feature type="binding site" evidence="8">
    <location>
        <position position="77"/>
    </location>
    <ligand>
        <name>NADP(+)</name>
        <dbReference type="ChEBI" id="CHEBI:58349"/>
    </ligand>
</feature>
<evidence type="ECO:0000256" key="7">
    <source>
        <dbReference type="ARBA" id="ARBA00049442"/>
    </source>
</evidence>
<dbReference type="Pfam" id="PF01488">
    <property type="entry name" value="Shikimate_DH"/>
    <property type="match status" value="1"/>
</dbReference>
<dbReference type="NCBIfam" id="TIGR00507">
    <property type="entry name" value="aroE"/>
    <property type="match status" value="1"/>
</dbReference>
<evidence type="ECO:0000259" key="10">
    <source>
        <dbReference type="Pfam" id="PF08501"/>
    </source>
</evidence>
<evidence type="ECO:0000259" key="11">
    <source>
        <dbReference type="Pfam" id="PF18317"/>
    </source>
</evidence>
<feature type="domain" description="SDH C-terminal" evidence="11">
    <location>
        <begin position="241"/>
        <end position="267"/>
    </location>
</feature>
<dbReference type="CDD" id="cd01065">
    <property type="entry name" value="NAD_bind_Shikimate_DH"/>
    <property type="match status" value="1"/>
</dbReference>
<accession>A0ABS5DWL9</accession>
<feature type="domain" description="Quinate/shikimate 5-dehydrogenase/glutamyl-tRNA reductase" evidence="9">
    <location>
        <begin position="117"/>
        <end position="195"/>
    </location>
</feature>
<evidence type="ECO:0000256" key="2">
    <source>
        <dbReference type="ARBA" id="ARBA00012962"/>
    </source>
</evidence>
<evidence type="ECO:0000256" key="1">
    <source>
        <dbReference type="ARBA" id="ARBA00004871"/>
    </source>
</evidence>
<comment type="caution">
    <text evidence="12">The sequence shown here is derived from an EMBL/GenBank/DDBJ whole genome shotgun (WGS) entry which is preliminary data.</text>
</comment>
<keyword evidence="6 8" id="KW-0057">Aromatic amino acid biosynthesis</keyword>
<keyword evidence="13" id="KW-1185">Reference proteome</keyword>
<dbReference type="Proteomes" id="UP000672097">
    <property type="component" value="Unassembled WGS sequence"/>
</dbReference>
<feature type="active site" description="Proton acceptor" evidence="8">
    <location>
        <position position="65"/>
    </location>
</feature>
<dbReference type="InterPro" id="IPR036291">
    <property type="entry name" value="NAD(P)-bd_dom_sf"/>
</dbReference>
<feature type="binding site" evidence="8">
    <location>
        <position position="101"/>
    </location>
    <ligand>
        <name>shikimate</name>
        <dbReference type="ChEBI" id="CHEBI:36208"/>
    </ligand>
</feature>
<keyword evidence="4 8" id="KW-0521">NADP</keyword>
<feature type="binding site" evidence="8">
    <location>
        <begin position="126"/>
        <end position="130"/>
    </location>
    <ligand>
        <name>NADP(+)</name>
        <dbReference type="ChEBI" id="CHEBI:58349"/>
    </ligand>
</feature>
<name>A0ABS5DWL9_9BURK</name>
<feature type="binding site" evidence="8">
    <location>
        <position position="248"/>
    </location>
    <ligand>
        <name>shikimate</name>
        <dbReference type="ChEBI" id="CHEBI:36208"/>
    </ligand>
</feature>
<comment type="caution">
    <text evidence="8">Lacks conserved residue(s) required for the propagation of feature annotation.</text>
</comment>
<dbReference type="PANTHER" id="PTHR21089">
    <property type="entry name" value="SHIKIMATE DEHYDROGENASE"/>
    <property type="match status" value="1"/>
</dbReference>
<dbReference type="InterPro" id="IPR046346">
    <property type="entry name" value="Aminoacid_DH-like_N_sf"/>
</dbReference>
<dbReference type="InterPro" id="IPR013708">
    <property type="entry name" value="Shikimate_DH-bd_N"/>
</dbReference>
<proteinExistence type="inferred from homology"/>
<feature type="domain" description="Shikimate dehydrogenase substrate binding N-terminal" evidence="10">
    <location>
        <begin position="6"/>
        <end position="88"/>
    </location>
</feature>
<evidence type="ECO:0000256" key="6">
    <source>
        <dbReference type="ARBA" id="ARBA00023141"/>
    </source>
</evidence>
<dbReference type="EC" id="1.1.1.25" evidence="2 8"/>
<dbReference type="SUPFAM" id="SSF53223">
    <property type="entry name" value="Aminoacid dehydrogenase-like, N-terminal domain"/>
    <property type="match status" value="1"/>
</dbReference>
<dbReference type="HAMAP" id="MF_00222">
    <property type="entry name" value="Shikimate_DH_AroE"/>
    <property type="match status" value="1"/>
</dbReference>
<evidence type="ECO:0000313" key="13">
    <source>
        <dbReference type="Proteomes" id="UP000672097"/>
    </source>
</evidence>
<organism evidence="12 13">
    <name type="scientific">Ideonella paludis</name>
    <dbReference type="NCBI Taxonomy" id="1233411"/>
    <lineage>
        <taxon>Bacteria</taxon>
        <taxon>Pseudomonadati</taxon>
        <taxon>Pseudomonadota</taxon>
        <taxon>Betaproteobacteria</taxon>
        <taxon>Burkholderiales</taxon>
        <taxon>Sphaerotilaceae</taxon>
        <taxon>Ideonella</taxon>
    </lineage>
</organism>
<evidence type="ECO:0000259" key="9">
    <source>
        <dbReference type="Pfam" id="PF01488"/>
    </source>
</evidence>
<comment type="subunit">
    <text evidence="8">Homodimer.</text>
</comment>
<keyword evidence="5 8" id="KW-0560">Oxidoreductase</keyword>
<feature type="binding site" evidence="8">
    <location>
        <position position="218"/>
    </location>
    <ligand>
        <name>NADP(+)</name>
        <dbReference type="ChEBI" id="CHEBI:58349"/>
    </ligand>
</feature>
<dbReference type="PANTHER" id="PTHR21089:SF1">
    <property type="entry name" value="BIFUNCTIONAL 3-DEHYDROQUINATE DEHYDRATASE_SHIKIMATE DEHYDROGENASE, CHLOROPLASTIC"/>
    <property type="match status" value="1"/>
</dbReference>
<dbReference type="InterPro" id="IPR006151">
    <property type="entry name" value="Shikm_DH/Glu-tRNA_Rdtase"/>
</dbReference>
<dbReference type="Gene3D" id="3.40.50.720">
    <property type="entry name" value="NAD(P)-binding Rossmann-like Domain"/>
    <property type="match status" value="1"/>
</dbReference>
<dbReference type="InterPro" id="IPR022893">
    <property type="entry name" value="Shikimate_DH_fam"/>
</dbReference>
<reference evidence="12 13" key="1">
    <citation type="submission" date="2021-04" db="EMBL/GenBank/DDBJ databases">
        <title>The genome sequence of type strain Ideonella paludis KCTC 32238.</title>
        <authorList>
            <person name="Liu Y."/>
        </authorList>
    </citation>
    <scope>NUCLEOTIDE SEQUENCE [LARGE SCALE GENOMIC DNA]</scope>
    <source>
        <strain evidence="12 13">KCTC 32238</strain>
    </source>
</reference>
<feature type="binding site" evidence="8">
    <location>
        <begin position="14"/>
        <end position="16"/>
    </location>
    <ligand>
        <name>shikimate</name>
        <dbReference type="ChEBI" id="CHEBI:36208"/>
    </ligand>
</feature>
<gene>
    <name evidence="8 12" type="primary">aroE</name>
    <name evidence="12" type="ORF">KAK11_09295</name>
</gene>
<dbReference type="Pfam" id="PF18317">
    <property type="entry name" value="SDH_C"/>
    <property type="match status" value="1"/>
</dbReference>
<comment type="pathway">
    <text evidence="1 8">Metabolic intermediate biosynthesis; chorismate biosynthesis; chorismate from D-erythrose 4-phosphate and phosphoenolpyruvate: step 4/7.</text>
</comment>
<feature type="binding site" evidence="8">
    <location>
        <position position="86"/>
    </location>
    <ligand>
        <name>shikimate</name>
        <dbReference type="ChEBI" id="CHEBI:36208"/>
    </ligand>
</feature>
<dbReference type="EMBL" id="JAGQDG010000003">
    <property type="protein sequence ID" value="MBQ0935520.1"/>
    <property type="molecule type" value="Genomic_DNA"/>
</dbReference>
<comment type="function">
    <text evidence="8">Involved in the biosynthesis of the chorismate, which leads to the biosynthesis of aromatic amino acids. Catalyzes the reversible NADPH linked reduction of 3-dehydroshikimate (DHSA) to yield shikimate (SA).</text>
</comment>
<feature type="binding site" evidence="8">
    <location>
        <position position="241"/>
    </location>
    <ligand>
        <name>NADP(+)</name>
        <dbReference type="ChEBI" id="CHEBI:58349"/>
    </ligand>
</feature>
<evidence type="ECO:0000256" key="4">
    <source>
        <dbReference type="ARBA" id="ARBA00022857"/>
    </source>
</evidence>
<dbReference type="Gene3D" id="3.40.50.10860">
    <property type="entry name" value="Leucine Dehydrogenase, chain A, domain 1"/>
    <property type="match status" value="1"/>
</dbReference>
<dbReference type="Pfam" id="PF08501">
    <property type="entry name" value="Shikimate_dh_N"/>
    <property type="match status" value="1"/>
</dbReference>
<dbReference type="InterPro" id="IPR041121">
    <property type="entry name" value="SDH_C"/>
</dbReference>